<feature type="transmembrane region" description="Helical" evidence="1">
    <location>
        <begin position="57"/>
        <end position="78"/>
    </location>
</feature>
<dbReference type="EMBL" id="QPJB01000003">
    <property type="protein sequence ID" value="RCW36344.1"/>
    <property type="molecule type" value="Genomic_DNA"/>
</dbReference>
<reference evidence="3 4" key="1">
    <citation type="submission" date="2018-07" db="EMBL/GenBank/DDBJ databases">
        <title>Freshwater and sediment microbial communities from various areas in North America, analyzing microbe dynamics in response to fracking.</title>
        <authorList>
            <person name="Lamendella R."/>
        </authorList>
    </citation>
    <scope>NUCLEOTIDE SEQUENCE [LARGE SCALE GENOMIC DNA]</scope>
    <source>
        <strain evidence="3 4">114E</strain>
        <strain evidence="2 5">114E_o</strain>
    </source>
</reference>
<evidence type="ECO:0000313" key="4">
    <source>
        <dbReference type="Proteomes" id="UP000252795"/>
    </source>
</evidence>
<feature type="transmembrane region" description="Helical" evidence="1">
    <location>
        <begin position="84"/>
        <end position="104"/>
    </location>
</feature>
<keyword evidence="1" id="KW-1133">Transmembrane helix</keyword>
<keyword evidence="5" id="KW-1185">Reference proteome</keyword>
<dbReference type="AlphaFoldDB" id="A0A368V9L0"/>
<evidence type="ECO:0000256" key="1">
    <source>
        <dbReference type="SAM" id="Phobius"/>
    </source>
</evidence>
<accession>A0A368V9L0</accession>
<comment type="caution">
    <text evidence="3">The sequence shown here is derived from an EMBL/GenBank/DDBJ whole genome shotgun (WGS) entry which is preliminary data.</text>
</comment>
<evidence type="ECO:0000313" key="5">
    <source>
        <dbReference type="Proteomes" id="UP000253065"/>
    </source>
</evidence>
<dbReference type="EMBL" id="QNSA01000003">
    <property type="protein sequence ID" value="RBP75535.1"/>
    <property type="molecule type" value="Genomic_DNA"/>
</dbReference>
<evidence type="ECO:0000313" key="3">
    <source>
        <dbReference type="EMBL" id="RCW36344.1"/>
    </source>
</evidence>
<dbReference type="Proteomes" id="UP000253065">
    <property type="component" value="Unassembled WGS sequence"/>
</dbReference>
<organism evidence="3 4">
    <name type="scientific">Marinobacter nauticus</name>
    <name type="common">Marinobacter hydrocarbonoclasticus</name>
    <name type="synonym">Marinobacter aquaeolei</name>
    <dbReference type="NCBI Taxonomy" id="2743"/>
    <lineage>
        <taxon>Bacteria</taxon>
        <taxon>Pseudomonadati</taxon>
        <taxon>Pseudomonadota</taxon>
        <taxon>Gammaproteobacteria</taxon>
        <taxon>Pseudomonadales</taxon>
        <taxon>Marinobacteraceae</taxon>
        <taxon>Marinobacter</taxon>
    </lineage>
</organism>
<evidence type="ECO:0000313" key="2">
    <source>
        <dbReference type="EMBL" id="RBP75535.1"/>
    </source>
</evidence>
<protein>
    <submittedName>
        <fullName evidence="3">Uncharacterized protein</fullName>
    </submittedName>
</protein>
<gene>
    <name evidence="3" type="ORF">DET51_103135</name>
    <name evidence="2" type="ORF">DET64_103135</name>
</gene>
<sequence>MKEQYLCVSCERSFPTGEAVDGGDQGFRNGFLCPFCRANLSEAVESDDILHLRFGPVYYLAMILVFLVVIGEVVQIPVSSNSYINDFCTFILLSAIPTVPFLIVNRKSVFGTRTIYTRKIDSQ</sequence>
<name>A0A368V9L0_MARNT</name>
<keyword evidence="1" id="KW-0472">Membrane</keyword>
<keyword evidence="1" id="KW-0812">Transmembrane</keyword>
<dbReference type="Proteomes" id="UP000252795">
    <property type="component" value="Unassembled WGS sequence"/>
</dbReference>
<proteinExistence type="predicted"/>